<dbReference type="RefSeq" id="WP_354634739.1">
    <property type="nucleotide sequence ID" value="NZ_CP159837.1"/>
</dbReference>
<evidence type="ECO:0000256" key="2">
    <source>
        <dbReference type="ARBA" id="ARBA00022670"/>
    </source>
</evidence>
<name>A0AAU8J8T6_9CYAN</name>
<dbReference type="PROSITE" id="PS51257">
    <property type="entry name" value="PROKAR_LIPOPROTEIN"/>
    <property type="match status" value="1"/>
</dbReference>
<feature type="region of interest" description="Disordered" evidence="4">
    <location>
        <begin position="429"/>
        <end position="450"/>
    </location>
</feature>
<dbReference type="InterPro" id="IPR001940">
    <property type="entry name" value="Peptidase_S1C"/>
</dbReference>
<keyword evidence="2 6" id="KW-0645">Protease</keyword>
<sequence length="450" mass="47194">MLKVTYHSLMMNFLWLSTAACLGTVCLAWPSQAQPSVFPEGFSESTETELALGETSAQASFDATRLYQVARSISVKVYTGSTNGSGLIIQRQGSVYTMVTNRHVLTPGAPYRVETADGRVYSAEVLENVAFGGNDLALLQFSSTQDYPVASLGAGASLTVGDRVYAGGFPNGVDPSQAGGFVFRDGTVTLLPDRALEKGYQLGFSNRIDKGMSGGPLLNDRGEVVGINGMHAYPLWGNPYIYIDGSEPSAATREVMVRSSWAIPMETLVQLAAGLSLRHSGLSANLPTNPSAGLWPNSSGNLPANSSANLPPVAWGGFGQGIGGDTGLPTEDGFLIQPLDETLGGDNGTGLGAISPSTSNGQRSIMNNQPLAPLPPNPDSFLNPQINPQLSPQLSPQRNSQLNPQLGGTLSTSDGLLIMPLESGTENNFSNFAPEVASPQLANPSGQTAW</sequence>
<comment type="similarity">
    <text evidence="1">Belongs to the peptidase S1C family.</text>
</comment>
<dbReference type="SUPFAM" id="SSF50494">
    <property type="entry name" value="Trypsin-like serine proteases"/>
    <property type="match status" value="1"/>
</dbReference>
<evidence type="ECO:0000256" key="4">
    <source>
        <dbReference type="SAM" id="MobiDB-lite"/>
    </source>
</evidence>
<dbReference type="PANTHER" id="PTHR43343:SF3">
    <property type="entry name" value="PROTEASE DO-LIKE 8, CHLOROPLASTIC"/>
    <property type="match status" value="1"/>
</dbReference>
<dbReference type="InterPro" id="IPR051201">
    <property type="entry name" value="Chloro_Bact_Ser_Proteases"/>
</dbReference>
<feature type="compositionally biased region" description="Polar residues" evidence="4">
    <location>
        <begin position="380"/>
        <end position="404"/>
    </location>
</feature>
<dbReference type="GO" id="GO:0004252">
    <property type="term" value="F:serine-type endopeptidase activity"/>
    <property type="evidence" value="ECO:0007669"/>
    <property type="project" value="InterPro"/>
</dbReference>
<feature type="chain" id="PRO_5043616678" evidence="5">
    <location>
        <begin position="34"/>
        <end position="450"/>
    </location>
</feature>
<dbReference type="Gene3D" id="2.40.10.10">
    <property type="entry name" value="Trypsin-like serine proteases"/>
    <property type="match status" value="2"/>
</dbReference>
<feature type="signal peptide" evidence="5">
    <location>
        <begin position="1"/>
        <end position="33"/>
    </location>
</feature>
<feature type="region of interest" description="Disordered" evidence="4">
    <location>
        <begin position="346"/>
        <end position="414"/>
    </location>
</feature>
<dbReference type="EMBL" id="CP159837">
    <property type="protein sequence ID" value="XCM34993.1"/>
    <property type="molecule type" value="Genomic_DNA"/>
</dbReference>
<keyword evidence="5" id="KW-0732">Signal</keyword>
<evidence type="ECO:0000256" key="5">
    <source>
        <dbReference type="SAM" id="SignalP"/>
    </source>
</evidence>
<evidence type="ECO:0000256" key="3">
    <source>
        <dbReference type="ARBA" id="ARBA00022801"/>
    </source>
</evidence>
<evidence type="ECO:0000256" key="1">
    <source>
        <dbReference type="ARBA" id="ARBA00010541"/>
    </source>
</evidence>
<protein>
    <submittedName>
        <fullName evidence="6">Serine protease</fullName>
    </submittedName>
</protein>
<evidence type="ECO:0000313" key="6">
    <source>
        <dbReference type="EMBL" id="XCM34993.1"/>
    </source>
</evidence>
<dbReference type="Pfam" id="PF13365">
    <property type="entry name" value="Trypsin_2"/>
    <property type="match status" value="1"/>
</dbReference>
<gene>
    <name evidence="6" type="ORF">ABWT76_003642</name>
</gene>
<accession>A0AAU8J8T6</accession>
<feature type="compositionally biased region" description="Polar residues" evidence="4">
    <location>
        <begin position="355"/>
        <end position="366"/>
    </location>
</feature>
<proteinExistence type="inferred from homology"/>
<organism evidence="6">
    <name type="scientific">Planktothricoides raciborskii GIHE-MW2</name>
    <dbReference type="NCBI Taxonomy" id="2792601"/>
    <lineage>
        <taxon>Bacteria</taxon>
        <taxon>Bacillati</taxon>
        <taxon>Cyanobacteriota</taxon>
        <taxon>Cyanophyceae</taxon>
        <taxon>Oscillatoriophycideae</taxon>
        <taxon>Oscillatoriales</taxon>
        <taxon>Oscillatoriaceae</taxon>
        <taxon>Planktothricoides</taxon>
    </lineage>
</organism>
<dbReference type="GO" id="GO:0006508">
    <property type="term" value="P:proteolysis"/>
    <property type="evidence" value="ECO:0007669"/>
    <property type="project" value="UniProtKB-KW"/>
</dbReference>
<dbReference type="PRINTS" id="PR00834">
    <property type="entry name" value="PROTEASES2C"/>
</dbReference>
<dbReference type="InterPro" id="IPR009003">
    <property type="entry name" value="Peptidase_S1_PA"/>
</dbReference>
<keyword evidence="3" id="KW-0378">Hydrolase</keyword>
<dbReference type="InterPro" id="IPR043504">
    <property type="entry name" value="Peptidase_S1_PA_chymotrypsin"/>
</dbReference>
<feature type="compositionally biased region" description="Polar residues" evidence="4">
    <location>
        <begin position="440"/>
        <end position="450"/>
    </location>
</feature>
<reference evidence="6" key="1">
    <citation type="submission" date="2024-07" db="EMBL/GenBank/DDBJ databases">
        <authorList>
            <person name="Kim Y.J."/>
            <person name="Jeong J.Y."/>
        </authorList>
    </citation>
    <scope>NUCLEOTIDE SEQUENCE</scope>
    <source>
        <strain evidence="6">GIHE-MW2</strain>
    </source>
</reference>
<dbReference type="PANTHER" id="PTHR43343">
    <property type="entry name" value="PEPTIDASE S12"/>
    <property type="match status" value="1"/>
</dbReference>
<dbReference type="AlphaFoldDB" id="A0AAU8J8T6"/>